<feature type="domain" description="Haemolysin activator HlyB C-terminal" evidence="4">
    <location>
        <begin position="188"/>
        <end position="516"/>
    </location>
</feature>
<evidence type="ECO:0000256" key="3">
    <source>
        <dbReference type="ARBA" id="ARBA00023237"/>
    </source>
</evidence>
<keyword evidence="2" id="KW-0812">Transmembrane</keyword>
<dbReference type="PANTHER" id="PTHR34597">
    <property type="entry name" value="SLR1661 PROTEIN"/>
    <property type="match status" value="1"/>
</dbReference>
<keyword evidence="1" id="KW-1134">Transmembrane beta strand</keyword>
<dbReference type="AlphaFoldDB" id="A0A1W1I7X3"/>
<dbReference type="GO" id="GO:0046819">
    <property type="term" value="P:protein secretion by the type V secretion system"/>
    <property type="evidence" value="ECO:0007669"/>
    <property type="project" value="TreeGrafter"/>
</dbReference>
<dbReference type="InterPro" id="IPR013686">
    <property type="entry name" value="Polypept-transport_assoc_ShlB"/>
</dbReference>
<organism evidence="6 7">
    <name type="scientific">Nitrospira japonica</name>
    <dbReference type="NCBI Taxonomy" id="1325564"/>
    <lineage>
        <taxon>Bacteria</taxon>
        <taxon>Pseudomonadati</taxon>
        <taxon>Nitrospirota</taxon>
        <taxon>Nitrospiria</taxon>
        <taxon>Nitrospirales</taxon>
        <taxon>Nitrospiraceae</taxon>
        <taxon>Nitrospira</taxon>
    </lineage>
</organism>
<dbReference type="OrthoDB" id="9760658at2"/>
<dbReference type="InterPro" id="IPR005565">
    <property type="entry name" value="Hemolysn_activator_HlyB_C"/>
</dbReference>
<reference evidence="6 7" key="1">
    <citation type="submission" date="2017-03" db="EMBL/GenBank/DDBJ databases">
        <authorList>
            <person name="Afonso C.L."/>
            <person name="Miller P.J."/>
            <person name="Scott M.A."/>
            <person name="Spackman E."/>
            <person name="Goraichik I."/>
            <person name="Dimitrov K.M."/>
            <person name="Suarez D.L."/>
            <person name="Swayne D.E."/>
        </authorList>
    </citation>
    <scope>NUCLEOTIDE SEQUENCE [LARGE SCALE GENOMIC DNA]</scope>
    <source>
        <strain evidence="6">Genome sequencing of Nitrospira japonica strain NJ11</strain>
    </source>
</reference>
<dbReference type="STRING" id="1325564.NSJP_2927"/>
<dbReference type="Gene3D" id="2.40.160.50">
    <property type="entry name" value="membrane protein fhac: a member of the omp85/tpsb transporter family"/>
    <property type="match status" value="1"/>
</dbReference>
<dbReference type="GO" id="GO:0098046">
    <property type="term" value="C:type V protein secretion system complex"/>
    <property type="evidence" value="ECO:0007669"/>
    <property type="project" value="TreeGrafter"/>
</dbReference>
<dbReference type="PANTHER" id="PTHR34597:SF3">
    <property type="entry name" value="OUTER MEMBRANE TRANSPORTER CDIB"/>
    <property type="match status" value="1"/>
</dbReference>
<dbReference type="Proteomes" id="UP000192042">
    <property type="component" value="Chromosome I"/>
</dbReference>
<name>A0A1W1I7X3_9BACT</name>
<evidence type="ECO:0000259" key="4">
    <source>
        <dbReference type="Pfam" id="PF03865"/>
    </source>
</evidence>
<gene>
    <name evidence="6" type="ORF">NSJP_2927</name>
</gene>
<dbReference type="EMBL" id="LT828648">
    <property type="protein sequence ID" value="SLM49094.1"/>
    <property type="molecule type" value="Genomic_DNA"/>
</dbReference>
<dbReference type="GO" id="GO:0008320">
    <property type="term" value="F:protein transmembrane transporter activity"/>
    <property type="evidence" value="ECO:0007669"/>
    <property type="project" value="TreeGrafter"/>
</dbReference>
<proteinExistence type="predicted"/>
<dbReference type="RefSeq" id="WP_080887387.1">
    <property type="nucleotide sequence ID" value="NZ_LT828648.1"/>
</dbReference>
<evidence type="ECO:0000256" key="1">
    <source>
        <dbReference type="ARBA" id="ARBA00022452"/>
    </source>
</evidence>
<keyword evidence="3" id="KW-0998">Cell outer membrane</keyword>
<dbReference type="KEGG" id="nja:NSJP_2927"/>
<keyword evidence="1" id="KW-0472">Membrane</keyword>
<keyword evidence="7" id="KW-1185">Reference proteome</keyword>
<dbReference type="Gene3D" id="3.10.20.310">
    <property type="entry name" value="membrane protein fhac"/>
    <property type="match status" value="1"/>
</dbReference>
<evidence type="ECO:0000256" key="2">
    <source>
        <dbReference type="ARBA" id="ARBA00022692"/>
    </source>
</evidence>
<dbReference type="InterPro" id="IPR051544">
    <property type="entry name" value="TPS_OM_transporter"/>
</dbReference>
<evidence type="ECO:0000259" key="5">
    <source>
        <dbReference type="Pfam" id="PF08479"/>
    </source>
</evidence>
<accession>A0A1W1I7X3</accession>
<feature type="domain" description="Polypeptide-transport-associated ShlB-type" evidence="5">
    <location>
        <begin position="53"/>
        <end position="126"/>
    </location>
</feature>
<sequence>MGKSRGIIIGRIDRAGADRSAHLRPQRSVVLPPPPLPPEEPAEQRLGQIRVFVKDIQVVGSTVFTQAQLDEVTAPFENRTLTTEDLERLRLTLSAKYINSGYQTSGAVIPDQDVKDGIITVQIIEGKLTRINVVGNKYFADSYLRNRIEKGASPPISMDRMQEQLQLLQQDRRIERINAELRPGDALGESQLDVKVKDRNPFHAYIEGNNYQVPLVGEFRGLGTVVYDNVTGHGDPFSLTFGGSAGAFPIIDTSYAIPLNRYDTTFSPYYRRTDYTLIEQPFKPLDIKTNTEIIGLSLRQPVYRTITDEVVLSIIGEHLFTQSFIFSDVPFNLFPGFQNGAATVSALRFAQEWTHRSTDTVVAGRSRFSVGLNVLGATINSGTTPGGGNLPSGEFFSWLGQVQGIKQFGENLFGMQLFGRMDLQVTNSPLFPLEQVSVGGRYSVRGYREVTLLRDNAFIASLESRFPLWRRISGEPILQLAPFADVGNGWSLGANKSLSEAGGNPNTLASVGAGLRWSILPNDRANYEVYWGYKLVRDPPNRVGNTLQDYGVHMGLVINLF</sequence>
<dbReference type="Pfam" id="PF08479">
    <property type="entry name" value="POTRA_2"/>
    <property type="match status" value="1"/>
</dbReference>
<evidence type="ECO:0000313" key="7">
    <source>
        <dbReference type="Proteomes" id="UP000192042"/>
    </source>
</evidence>
<dbReference type="Pfam" id="PF03865">
    <property type="entry name" value="ShlB"/>
    <property type="match status" value="1"/>
</dbReference>
<evidence type="ECO:0000313" key="6">
    <source>
        <dbReference type="EMBL" id="SLM49094.1"/>
    </source>
</evidence>
<protein>
    <submittedName>
        <fullName evidence="6">Putative Surface antigen (D15)</fullName>
    </submittedName>
</protein>